<proteinExistence type="predicted"/>
<comment type="caution">
    <text evidence="2">The sequence shown here is derived from an EMBL/GenBank/DDBJ whole genome shotgun (WGS) entry which is preliminary data.</text>
</comment>
<organism evidence="2 3">
    <name type="scientific">Candidatus Wolfebacteria bacterium RIFCSPHIGHO2_01_FULL_48_22</name>
    <dbReference type="NCBI Taxonomy" id="1802555"/>
    <lineage>
        <taxon>Bacteria</taxon>
        <taxon>Candidatus Wolfeibacteriota</taxon>
    </lineage>
</organism>
<evidence type="ECO:0000313" key="3">
    <source>
        <dbReference type="Proteomes" id="UP000177029"/>
    </source>
</evidence>
<keyword evidence="1" id="KW-1133">Transmembrane helix</keyword>
<feature type="transmembrane region" description="Helical" evidence="1">
    <location>
        <begin position="79"/>
        <end position="102"/>
    </location>
</feature>
<evidence type="ECO:0000313" key="2">
    <source>
        <dbReference type="EMBL" id="OGM92533.1"/>
    </source>
</evidence>
<dbReference type="AlphaFoldDB" id="A0A1F8DVA0"/>
<protein>
    <submittedName>
        <fullName evidence="2">Uncharacterized protein</fullName>
    </submittedName>
</protein>
<gene>
    <name evidence="2" type="ORF">A2755_00350</name>
</gene>
<dbReference type="STRING" id="1802555.A2755_00350"/>
<keyword evidence="1" id="KW-0472">Membrane</keyword>
<reference evidence="2 3" key="1">
    <citation type="journal article" date="2016" name="Nat. Commun.">
        <title>Thousands of microbial genomes shed light on interconnected biogeochemical processes in an aquifer system.</title>
        <authorList>
            <person name="Anantharaman K."/>
            <person name="Brown C.T."/>
            <person name="Hug L.A."/>
            <person name="Sharon I."/>
            <person name="Castelle C.J."/>
            <person name="Probst A.J."/>
            <person name="Thomas B.C."/>
            <person name="Singh A."/>
            <person name="Wilkins M.J."/>
            <person name="Karaoz U."/>
            <person name="Brodie E.L."/>
            <person name="Williams K.H."/>
            <person name="Hubbard S.S."/>
            <person name="Banfield J.F."/>
        </authorList>
    </citation>
    <scope>NUCLEOTIDE SEQUENCE [LARGE SCALE GENOMIC DNA]</scope>
</reference>
<dbReference type="Proteomes" id="UP000177029">
    <property type="component" value="Unassembled WGS sequence"/>
</dbReference>
<name>A0A1F8DVA0_9BACT</name>
<feature type="transmembrane region" description="Helical" evidence="1">
    <location>
        <begin position="34"/>
        <end position="59"/>
    </location>
</feature>
<keyword evidence="1" id="KW-0812">Transmembrane</keyword>
<dbReference type="EMBL" id="MGIP01000001">
    <property type="protein sequence ID" value="OGM92533.1"/>
    <property type="molecule type" value="Genomic_DNA"/>
</dbReference>
<accession>A0A1F8DVA0</accession>
<sequence>MNEDKKTTLHESIQGRIKRGELAMRPKRYFIWRIIGLYALLALLFVVSLFLISFAWHMINEFGLLSIVSAGLGGAPEFAAAFPWHLIIIMLLCTWVALYLIIRHVGRIYKIPRVISLIAILVVLIACAVAIVRAPLAPNVFYIQSGAGGTQLRSFDIFPGQSRSYWVVGDVLKSSPEEIEVVLQGTKRVHIFEFSALANPQQIPKAEDRVLIEYARTGDRNQIRSIQVIEPAEDFSRSGL</sequence>
<feature type="transmembrane region" description="Helical" evidence="1">
    <location>
        <begin position="114"/>
        <end position="136"/>
    </location>
</feature>
<evidence type="ECO:0000256" key="1">
    <source>
        <dbReference type="SAM" id="Phobius"/>
    </source>
</evidence>